<name>A0A0V7ZP89_9CYAN</name>
<dbReference type="Gene3D" id="1.10.10.10">
    <property type="entry name" value="Winged helix-like DNA-binding domain superfamily/Winged helix DNA-binding domain"/>
    <property type="match status" value="1"/>
</dbReference>
<dbReference type="EMBL" id="LMTZ01000099">
    <property type="protein sequence ID" value="KST66135.1"/>
    <property type="molecule type" value="Genomic_DNA"/>
</dbReference>
<organism evidence="2 3">
    <name type="scientific">Mastigocoleus testarum BC008</name>
    <dbReference type="NCBI Taxonomy" id="371196"/>
    <lineage>
        <taxon>Bacteria</taxon>
        <taxon>Bacillati</taxon>
        <taxon>Cyanobacteriota</taxon>
        <taxon>Cyanophyceae</taxon>
        <taxon>Nostocales</taxon>
        <taxon>Hapalosiphonaceae</taxon>
        <taxon>Mastigocoleus</taxon>
    </lineage>
</organism>
<reference evidence="2 3" key="1">
    <citation type="journal article" date="2015" name="Genome Announc.">
        <title>Draft Genome of the Euendolithic (true boring) Cyanobacterium Mastigocoleus testarum strain BC008.</title>
        <authorList>
            <person name="Guida B.S."/>
            <person name="Garcia-Pichel F."/>
        </authorList>
    </citation>
    <scope>NUCLEOTIDE SEQUENCE [LARGE SCALE GENOMIC DNA]</scope>
    <source>
        <strain evidence="2 3">BC008</strain>
    </source>
</reference>
<dbReference type="Pfam" id="PF01710">
    <property type="entry name" value="HTH_Tnp_IS630"/>
    <property type="match status" value="1"/>
</dbReference>
<protein>
    <submittedName>
        <fullName evidence="2">Transposase</fullName>
    </submittedName>
</protein>
<evidence type="ECO:0000259" key="1">
    <source>
        <dbReference type="Pfam" id="PF01710"/>
    </source>
</evidence>
<dbReference type="InterPro" id="IPR002622">
    <property type="entry name" value="Transposase_14"/>
</dbReference>
<sequence length="141" mass="16011">MKAYSIDLREKIVQAYEQGDTSVRKVASRFGVAKSFVQKLLLMKKNEGHVKPKPQGGLMKGELDGCEVKIAAMVEKYPDATLLEYCEYWGMNYNHWVSTSTMCRALQKLTLTLKKRRYAAAKGRRKESKISEVSIGSKSNR</sequence>
<accession>A0A0V7ZP89</accession>
<evidence type="ECO:0000313" key="3">
    <source>
        <dbReference type="Proteomes" id="UP000053372"/>
    </source>
</evidence>
<comment type="caution">
    <text evidence="2">The sequence shown here is derived from an EMBL/GenBank/DDBJ whole genome shotgun (WGS) entry which is preliminary data.</text>
</comment>
<feature type="domain" description="Transposase Synechocystis PCC 6803" evidence="1">
    <location>
        <begin position="3"/>
        <end position="131"/>
    </location>
</feature>
<dbReference type="InterPro" id="IPR009057">
    <property type="entry name" value="Homeodomain-like_sf"/>
</dbReference>
<proteinExistence type="predicted"/>
<dbReference type="AlphaFoldDB" id="A0A0V7ZP89"/>
<evidence type="ECO:0000313" key="2">
    <source>
        <dbReference type="EMBL" id="KST66135.1"/>
    </source>
</evidence>
<gene>
    <name evidence="2" type="ORF">BC008_24470</name>
</gene>
<dbReference type="SUPFAM" id="SSF46689">
    <property type="entry name" value="Homeodomain-like"/>
    <property type="match status" value="1"/>
</dbReference>
<dbReference type="Proteomes" id="UP000053372">
    <property type="component" value="Unassembled WGS sequence"/>
</dbReference>
<dbReference type="InterPro" id="IPR036388">
    <property type="entry name" value="WH-like_DNA-bd_sf"/>
</dbReference>
<keyword evidence="3" id="KW-1185">Reference proteome</keyword>